<keyword evidence="2" id="KW-0238">DNA-binding</keyword>
<proteinExistence type="predicted"/>
<sequence length="216" mass="23401">MRSYNQYCSMARALDLVGDRWTLLIVRELLTQGPCRFSDLRRGLPGIASNLLADRLREMESAGLIARHDEPPPVAASLIGLTSRGQDLDGVVRELTRWGAPLMLAPPAGDAFRVHWFTLPLRHLCRDGSPEDPAVTVRLGDLHDGCDITADHGRIDVRPCSTERRPDATITAPPQVLVALFTGLMTPATAKTEGLIVEGSAAALDRLLPNRGPADG</sequence>
<feature type="domain" description="HTH hxlR-type" evidence="4">
    <location>
        <begin position="8"/>
        <end position="107"/>
    </location>
</feature>
<dbReference type="EMBL" id="PVNG01000017">
    <property type="protein sequence ID" value="PRX60304.1"/>
    <property type="molecule type" value="Genomic_DNA"/>
</dbReference>
<dbReference type="InterPro" id="IPR036527">
    <property type="entry name" value="SCP2_sterol-bd_dom_sf"/>
</dbReference>
<dbReference type="SUPFAM" id="SSF55718">
    <property type="entry name" value="SCP-like"/>
    <property type="match status" value="1"/>
</dbReference>
<dbReference type="Pfam" id="PF01638">
    <property type="entry name" value="HxlR"/>
    <property type="match status" value="1"/>
</dbReference>
<accession>A0A2T0MQ83</accession>
<evidence type="ECO:0000313" key="5">
    <source>
        <dbReference type="EMBL" id="PRX60304.1"/>
    </source>
</evidence>
<dbReference type="GO" id="GO:0003677">
    <property type="term" value="F:DNA binding"/>
    <property type="evidence" value="ECO:0007669"/>
    <property type="project" value="UniProtKB-KW"/>
</dbReference>
<dbReference type="SUPFAM" id="SSF46785">
    <property type="entry name" value="Winged helix' DNA-binding domain"/>
    <property type="match status" value="1"/>
</dbReference>
<organism evidence="5 6">
    <name type="scientific">Nonomuraea fuscirosea</name>
    <dbReference type="NCBI Taxonomy" id="1291556"/>
    <lineage>
        <taxon>Bacteria</taxon>
        <taxon>Bacillati</taxon>
        <taxon>Actinomycetota</taxon>
        <taxon>Actinomycetes</taxon>
        <taxon>Streptosporangiales</taxon>
        <taxon>Streptosporangiaceae</taxon>
        <taxon>Nonomuraea</taxon>
    </lineage>
</organism>
<dbReference type="PROSITE" id="PS51118">
    <property type="entry name" value="HTH_HXLR"/>
    <property type="match status" value="1"/>
</dbReference>
<dbReference type="InterPro" id="IPR036390">
    <property type="entry name" value="WH_DNA-bd_sf"/>
</dbReference>
<keyword evidence="6" id="KW-1185">Reference proteome</keyword>
<dbReference type="AlphaFoldDB" id="A0A2T0MQ83"/>
<dbReference type="Pfam" id="PF02036">
    <property type="entry name" value="SCP2"/>
    <property type="match status" value="1"/>
</dbReference>
<reference evidence="5 6" key="1">
    <citation type="submission" date="2018-03" db="EMBL/GenBank/DDBJ databases">
        <title>Genomic Encyclopedia of Type Strains, Phase III (KMG-III): the genomes of soil and plant-associated and newly described type strains.</title>
        <authorList>
            <person name="Whitman W."/>
        </authorList>
    </citation>
    <scope>NUCLEOTIDE SEQUENCE [LARGE SCALE GENOMIC DNA]</scope>
    <source>
        <strain evidence="5 6">CGMCC 4.7104</strain>
    </source>
</reference>
<dbReference type="Proteomes" id="UP000238312">
    <property type="component" value="Unassembled WGS sequence"/>
</dbReference>
<dbReference type="RefSeq" id="WP_106247017.1">
    <property type="nucleotide sequence ID" value="NZ_CP109074.1"/>
</dbReference>
<dbReference type="InterPro" id="IPR002577">
    <property type="entry name" value="HTH_HxlR"/>
</dbReference>
<evidence type="ECO:0000259" key="4">
    <source>
        <dbReference type="PROSITE" id="PS51118"/>
    </source>
</evidence>
<keyword evidence="1" id="KW-0805">Transcription regulation</keyword>
<protein>
    <submittedName>
        <fullName evidence="5">HxlR family transcriptional regulator</fullName>
    </submittedName>
</protein>
<evidence type="ECO:0000256" key="2">
    <source>
        <dbReference type="ARBA" id="ARBA00023125"/>
    </source>
</evidence>
<gene>
    <name evidence="5" type="ORF">B0I32_11771</name>
</gene>
<comment type="caution">
    <text evidence="5">The sequence shown here is derived from an EMBL/GenBank/DDBJ whole genome shotgun (WGS) entry which is preliminary data.</text>
</comment>
<evidence type="ECO:0000256" key="3">
    <source>
        <dbReference type="ARBA" id="ARBA00023163"/>
    </source>
</evidence>
<dbReference type="PANTHER" id="PTHR33204:SF18">
    <property type="entry name" value="TRANSCRIPTIONAL REGULATORY PROTEIN"/>
    <property type="match status" value="1"/>
</dbReference>
<evidence type="ECO:0000313" key="6">
    <source>
        <dbReference type="Proteomes" id="UP000238312"/>
    </source>
</evidence>
<name>A0A2T0MQ83_9ACTN</name>
<dbReference type="InterPro" id="IPR036388">
    <property type="entry name" value="WH-like_DNA-bd_sf"/>
</dbReference>
<dbReference type="OrthoDB" id="9792527at2"/>
<dbReference type="Gene3D" id="1.10.10.10">
    <property type="entry name" value="Winged helix-like DNA-binding domain superfamily/Winged helix DNA-binding domain"/>
    <property type="match status" value="1"/>
</dbReference>
<dbReference type="InterPro" id="IPR003033">
    <property type="entry name" value="SCP2_sterol-bd_dom"/>
</dbReference>
<evidence type="ECO:0000256" key="1">
    <source>
        <dbReference type="ARBA" id="ARBA00023015"/>
    </source>
</evidence>
<dbReference type="PANTHER" id="PTHR33204">
    <property type="entry name" value="TRANSCRIPTIONAL REGULATOR, MARR FAMILY"/>
    <property type="match status" value="1"/>
</dbReference>
<keyword evidence="3" id="KW-0804">Transcription</keyword>
<dbReference type="Gene3D" id="3.30.1050.10">
    <property type="entry name" value="SCP2 sterol-binding domain"/>
    <property type="match status" value="1"/>
</dbReference>